<evidence type="ECO:0000313" key="13">
    <source>
        <dbReference type="Proteomes" id="UP001642540"/>
    </source>
</evidence>
<evidence type="ECO:0000256" key="11">
    <source>
        <dbReference type="RuleBase" id="RU361143"/>
    </source>
</evidence>
<comment type="similarity">
    <text evidence="4 11">Belongs to the OST1 family.</text>
</comment>
<sequence>MRFLSLLLLLGVGLAQAQTRVEELTILTAEREIDISSQLVQISNKLKVENTNASPTKSVLFTVEPQLKRYVAYFGASARDTKQALRISVVPSPAGQGDVLTLQIHLPSELSKGKTIDVDVELVLTHYLSPFPSEILQKEKQLVKFVGNHYLFSPYKVTRQTTKILTGSKNIESYTKLKPSSQSESTVSLGPYENTVPYSSSELNVHYENNSPFLTITKMERTIELSHWGNIAVEEKLEILHTGAKLKGSFSRFDYQREPNSGINSIKAFKTILPASARDVYYRDDIGNISTSNMWAKQDSVELVLRPRFPLFGGWKTRYTIGYNVPSYEYLYVEGNEHTLKIRLLDHVFDTMVVDELVTKVILPEGASNIRLSTPYDVKEHPRSLHYTYLDVSGRPVITLEGKNLVENHIQDVVVDYAFPKIYMLREPLLVVAGFLVLFFTVLIYVRLDFSISTTKSGKSGAPGNSAVVETVLRRHGKRAQVYENFETQFQRLKSSKDVSAYQTALKNLTADHKAETQFINDVITKNKTEAPELIENITELQRLDRGFWEVYVTYGQALEKLVASKMTRPQFMEQDGQFNRKRDEIAEKLNNVVKNL</sequence>
<comment type="function">
    <text evidence="1 11">Subunit of the oligosaccharyl transferase (OST) complex that catalyzes the initial transfer of a defined glycan (Glc(3)Man(9)GlcNAc(2) in eukaryotes) from the lipid carrier dolichol-pyrophosphate to an asparagine residue within an Asn-X-Ser/Thr consensus motif in nascent polypeptide chains, the first step in protein N-glycosylation. N-glycosylation occurs cotranslationally and the complex associates with the Sec61 complex at the channel-forming translocon complex that mediates protein translocation across the endoplasmic reticulum (ER). All subunits are required for a maximal enzyme activity.</text>
</comment>
<evidence type="ECO:0000313" key="12">
    <source>
        <dbReference type="EMBL" id="CAL8133069.1"/>
    </source>
</evidence>
<evidence type="ECO:0000256" key="5">
    <source>
        <dbReference type="ARBA" id="ARBA00017611"/>
    </source>
</evidence>
<keyword evidence="7 11" id="KW-0732">Signal</keyword>
<dbReference type="Proteomes" id="UP001642540">
    <property type="component" value="Unassembled WGS sequence"/>
</dbReference>
<name>A0ABP1RQA1_9HEXA</name>
<gene>
    <name evidence="12" type="ORF">ODALV1_LOCUS24893</name>
</gene>
<evidence type="ECO:0000256" key="1">
    <source>
        <dbReference type="ARBA" id="ARBA00002791"/>
    </source>
</evidence>
<dbReference type="PANTHER" id="PTHR21049:SF0">
    <property type="entry name" value="DOLICHYL-DIPHOSPHOOLIGOSACCHARIDE--PROTEIN GLYCOSYLTRANSFERASE SUBUNIT 1"/>
    <property type="match status" value="1"/>
</dbReference>
<evidence type="ECO:0000256" key="7">
    <source>
        <dbReference type="ARBA" id="ARBA00022729"/>
    </source>
</evidence>
<organism evidence="12 13">
    <name type="scientific">Orchesella dallaii</name>
    <dbReference type="NCBI Taxonomy" id="48710"/>
    <lineage>
        <taxon>Eukaryota</taxon>
        <taxon>Metazoa</taxon>
        <taxon>Ecdysozoa</taxon>
        <taxon>Arthropoda</taxon>
        <taxon>Hexapoda</taxon>
        <taxon>Collembola</taxon>
        <taxon>Entomobryomorpha</taxon>
        <taxon>Entomobryoidea</taxon>
        <taxon>Orchesellidae</taxon>
        <taxon>Orchesellinae</taxon>
        <taxon>Orchesella</taxon>
    </lineage>
</organism>
<comment type="subunit">
    <text evidence="11">Component of the oligosaccharyltransferase (OST) complex.</text>
</comment>
<accession>A0ABP1RQA1</accession>
<protein>
    <recommendedName>
        <fullName evidence="5 11">Dolichyl-diphosphooligosaccharide--protein glycosyltransferase subunit 1</fullName>
    </recommendedName>
</protein>
<dbReference type="Pfam" id="PF04597">
    <property type="entry name" value="Ribophorin_I"/>
    <property type="match status" value="1"/>
</dbReference>
<dbReference type="InterPro" id="IPR007676">
    <property type="entry name" value="Ribophorin_I"/>
</dbReference>
<keyword evidence="8 11" id="KW-0256">Endoplasmic reticulum</keyword>
<dbReference type="PANTHER" id="PTHR21049">
    <property type="entry name" value="RIBOPHORIN I"/>
    <property type="match status" value="1"/>
</dbReference>
<feature type="chain" id="PRO_5044976271" description="Dolichyl-diphosphooligosaccharide--protein glycosyltransferase subunit 1" evidence="11">
    <location>
        <begin position="18"/>
        <end position="597"/>
    </location>
</feature>
<evidence type="ECO:0000256" key="10">
    <source>
        <dbReference type="ARBA" id="ARBA00023136"/>
    </source>
</evidence>
<keyword evidence="6 11" id="KW-0812">Transmembrane</keyword>
<evidence type="ECO:0000256" key="3">
    <source>
        <dbReference type="ARBA" id="ARBA00004922"/>
    </source>
</evidence>
<evidence type="ECO:0000256" key="6">
    <source>
        <dbReference type="ARBA" id="ARBA00022692"/>
    </source>
</evidence>
<dbReference type="EMBL" id="CAXLJM020000096">
    <property type="protein sequence ID" value="CAL8133069.1"/>
    <property type="molecule type" value="Genomic_DNA"/>
</dbReference>
<keyword evidence="10 11" id="KW-0472">Membrane</keyword>
<feature type="transmembrane region" description="Helical" evidence="11">
    <location>
        <begin position="429"/>
        <end position="448"/>
    </location>
</feature>
<feature type="signal peptide" evidence="11">
    <location>
        <begin position="1"/>
        <end position="17"/>
    </location>
</feature>
<reference evidence="12 13" key="1">
    <citation type="submission" date="2024-08" db="EMBL/GenBank/DDBJ databases">
        <authorList>
            <person name="Cucini C."/>
            <person name="Frati F."/>
        </authorList>
    </citation>
    <scope>NUCLEOTIDE SEQUENCE [LARGE SCALE GENOMIC DNA]</scope>
</reference>
<evidence type="ECO:0000256" key="4">
    <source>
        <dbReference type="ARBA" id="ARBA00008905"/>
    </source>
</evidence>
<comment type="subcellular location">
    <subcellularLocation>
        <location evidence="2 11">Endoplasmic reticulum membrane</location>
        <topology evidence="2 11">Single-pass type I membrane protein</topology>
    </subcellularLocation>
</comment>
<evidence type="ECO:0000256" key="8">
    <source>
        <dbReference type="ARBA" id="ARBA00022824"/>
    </source>
</evidence>
<keyword evidence="9 11" id="KW-1133">Transmembrane helix</keyword>
<keyword evidence="13" id="KW-1185">Reference proteome</keyword>
<evidence type="ECO:0000256" key="2">
    <source>
        <dbReference type="ARBA" id="ARBA00004115"/>
    </source>
</evidence>
<proteinExistence type="inferred from homology"/>
<comment type="pathway">
    <text evidence="3 11">Protein modification; protein glycosylation.</text>
</comment>
<evidence type="ECO:0000256" key="9">
    <source>
        <dbReference type="ARBA" id="ARBA00022989"/>
    </source>
</evidence>
<comment type="caution">
    <text evidence="12">The sequence shown here is derived from an EMBL/GenBank/DDBJ whole genome shotgun (WGS) entry which is preliminary data.</text>
</comment>